<dbReference type="Pfam" id="PF00078">
    <property type="entry name" value="RVT_1"/>
    <property type="match status" value="1"/>
</dbReference>
<dbReference type="EMBL" id="WFLM01000002">
    <property type="protein sequence ID" value="KAB8039904.1"/>
    <property type="molecule type" value="Genomic_DNA"/>
</dbReference>
<dbReference type="PROSITE" id="PS50878">
    <property type="entry name" value="RT_POL"/>
    <property type="match status" value="1"/>
</dbReference>
<keyword evidence="3" id="KW-0548">Nucleotidyltransferase</keyword>
<dbReference type="NCBIfam" id="TIGR04416">
    <property type="entry name" value="group_II_RT_mat"/>
    <property type="match status" value="1"/>
</dbReference>
<feature type="domain" description="Reverse transcriptase" evidence="2">
    <location>
        <begin position="68"/>
        <end position="318"/>
    </location>
</feature>
<dbReference type="InterPro" id="IPR030931">
    <property type="entry name" value="Group_II_RT_mat"/>
</dbReference>
<sequence>MKVNNKFPQIVAKAKVDKALKFTSLAHHINKDLLCSIFGELKRNKACGIDNVTLENYASNLQSNIEELVLKMKNQTYCPKPVKRVYIPKLGKDEKRGLGIPSTEDKLVQLGVKNILESIYEQDFLDCSHGFRPNKSCHTAIIALNQTVMTKPVNFVVEVDIRKFFDNVSHYWLLRCLEERISDPNFLWIIKRFLKSGVVEDGLFIESDKGAPQGGNLSPLLSNIYLHYVLDLWFEKKFRSTSRNYMQLVRFCDDFVVTFESRKDAERFLTELRERFAKFGLEVSEDKTQLIEFGKKAFEKHKRNKTNLSSFNFLGFTHFMKKSRFGLTVIGHKTSKENLRRKLQTIKEWLRIARAKISFNEWIPILKAKLTGHYNYFGLSGNYRCLKQFYKQVISLMFKWINRRSQRKSIDWSTFMNYLQSTPLPQPRITVNIYKSKPTQ</sequence>
<gene>
    <name evidence="3" type="primary">ltrA</name>
    <name evidence="3" type="ORF">GCL60_06485</name>
</gene>
<dbReference type="OrthoDB" id="8538592at2"/>
<organism evidence="3 4">
    <name type="scientific">Silvanigrella paludirubra</name>
    <dbReference type="NCBI Taxonomy" id="2499159"/>
    <lineage>
        <taxon>Bacteria</taxon>
        <taxon>Pseudomonadati</taxon>
        <taxon>Bdellovibrionota</taxon>
        <taxon>Oligoflexia</taxon>
        <taxon>Silvanigrellales</taxon>
        <taxon>Silvanigrellaceae</taxon>
        <taxon>Silvanigrella</taxon>
    </lineage>
</organism>
<dbReference type="RefSeq" id="WP_153419507.1">
    <property type="nucleotide sequence ID" value="NZ_WFLM01000002.1"/>
</dbReference>
<dbReference type="SUPFAM" id="SSF56672">
    <property type="entry name" value="DNA/RNA polymerases"/>
    <property type="match status" value="1"/>
</dbReference>
<dbReference type="PANTHER" id="PTHR34047">
    <property type="entry name" value="NUCLEAR INTRON MATURASE 1, MITOCHONDRIAL-RELATED"/>
    <property type="match status" value="1"/>
</dbReference>
<dbReference type="InterPro" id="IPR000477">
    <property type="entry name" value="RT_dom"/>
</dbReference>
<name>A0A6N6VVL2_9BACT</name>
<dbReference type="EC" id="2.7.7.49" evidence="3"/>
<dbReference type="PANTHER" id="PTHR34047:SF8">
    <property type="entry name" value="PROTEIN YKFC"/>
    <property type="match status" value="1"/>
</dbReference>
<accession>A0A6N6VVL2</accession>
<dbReference type="GO" id="GO:0003964">
    <property type="term" value="F:RNA-directed DNA polymerase activity"/>
    <property type="evidence" value="ECO:0007669"/>
    <property type="project" value="UniProtKB-KW"/>
</dbReference>
<dbReference type="InterPro" id="IPR051083">
    <property type="entry name" value="GrpII_Intron_Splice-Mob/Def"/>
</dbReference>
<keyword evidence="4" id="KW-1185">Reference proteome</keyword>
<dbReference type="Proteomes" id="UP000437748">
    <property type="component" value="Unassembled WGS sequence"/>
</dbReference>
<evidence type="ECO:0000313" key="4">
    <source>
        <dbReference type="Proteomes" id="UP000437748"/>
    </source>
</evidence>
<keyword evidence="3" id="KW-0808">Transferase</keyword>
<comment type="caution">
    <text evidence="3">The sequence shown here is derived from an EMBL/GenBank/DDBJ whole genome shotgun (WGS) entry which is preliminary data.</text>
</comment>
<keyword evidence="3" id="KW-0695">RNA-directed DNA polymerase</keyword>
<evidence type="ECO:0000256" key="1">
    <source>
        <dbReference type="ARBA" id="ARBA00034120"/>
    </source>
</evidence>
<evidence type="ECO:0000259" key="2">
    <source>
        <dbReference type="PROSITE" id="PS50878"/>
    </source>
</evidence>
<dbReference type="AlphaFoldDB" id="A0A6N6VVL2"/>
<evidence type="ECO:0000313" key="3">
    <source>
        <dbReference type="EMBL" id="KAB8039904.1"/>
    </source>
</evidence>
<protein>
    <submittedName>
        <fullName evidence="3">Group II intron reverse transcriptase/maturase</fullName>
        <ecNumber evidence="3">2.7.7.49</ecNumber>
    </submittedName>
</protein>
<dbReference type="InterPro" id="IPR043502">
    <property type="entry name" value="DNA/RNA_pol_sf"/>
</dbReference>
<dbReference type="CDD" id="cd01651">
    <property type="entry name" value="RT_G2_intron"/>
    <property type="match status" value="1"/>
</dbReference>
<reference evidence="3 4" key="1">
    <citation type="submission" date="2019-10" db="EMBL/GenBank/DDBJ databases">
        <title>New species of Slilvanegrellaceae.</title>
        <authorList>
            <person name="Pitt A."/>
            <person name="Hahn M.W."/>
        </authorList>
    </citation>
    <scope>NUCLEOTIDE SEQUENCE [LARGE SCALE GENOMIC DNA]</scope>
    <source>
        <strain evidence="3 4">SP-Ram-0.45-NSY-1</strain>
    </source>
</reference>
<proteinExistence type="inferred from homology"/>
<comment type="similarity">
    <text evidence="1">Belongs to the bacterial reverse transcriptase family.</text>
</comment>